<evidence type="ECO:0000313" key="3">
    <source>
        <dbReference type="Proteomes" id="UP000682951"/>
    </source>
</evidence>
<dbReference type="RefSeq" id="WP_212141316.1">
    <property type="nucleotide sequence ID" value="NZ_JAGSSW010000001.1"/>
</dbReference>
<sequence length="163" mass="18990">MQKTYANSQSLVKNFIVAVVIFGYTIVTTQFGFLPPLMGLFFAYMIIEYFTKQRTLNDFSAGWYFAILFMMFSEQIHGFYLFSSIVAFLIFFHFVCDWLFSTMRWRNCLLAILVASGYIGTFLVNNLISYIKNTTLLSLSHEYVVYIVAESILSIVLFRDRVL</sequence>
<organism evidence="2 3">
    <name type="scientific">Campylobacter anatolicus</name>
    <dbReference type="NCBI Taxonomy" id="2829105"/>
    <lineage>
        <taxon>Bacteria</taxon>
        <taxon>Pseudomonadati</taxon>
        <taxon>Campylobacterota</taxon>
        <taxon>Epsilonproteobacteria</taxon>
        <taxon>Campylobacterales</taxon>
        <taxon>Campylobacteraceae</taxon>
        <taxon>Campylobacter</taxon>
    </lineage>
</organism>
<evidence type="ECO:0000256" key="1">
    <source>
        <dbReference type="SAM" id="Phobius"/>
    </source>
</evidence>
<proteinExistence type="predicted"/>
<gene>
    <name evidence="2" type="ORF">KDD93_00280</name>
</gene>
<keyword evidence="1" id="KW-0472">Membrane</keyword>
<feature type="transmembrane region" description="Helical" evidence="1">
    <location>
        <begin position="143"/>
        <end position="159"/>
    </location>
</feature>
<protein>
    <submittedName>
        <fullName evidence="2">Uncharacterized protein</fullName>
    </submittedName>
</protein>
<accession>A0ABS5HHM7</accession>
<comment type="caution">
    <text evidence="2">The sequence shown here is derived from an EMBL/GenBank/DDBJ whole genome shotgun (WGS) entry which is preliminary data.</text>
</comment>
<feature type="transmembrane region" description="Helical" evidence="1">
    <location>
        <begin position="79"/>
        <end position="100"/>
    </location>
</feature>
<feature type="transmembrane region" description="Helical" evidence="1">
    <location>
        <begin position="15"/>
        <end position="44"/>
    </location>
</feature>
<keyword evidence="1" id="KW-1133">Transmembrane helix</keyword>
<keyword evidence="1" id="KW-0812">Transmembrane</keyword>
<feature type="transmembrane region" description="Helical" evidence="1">
    <location>
        <begin position="107"/>
        <end position="131"/>
    </location>
</feature>
<dbReference type="EMBL" id="JAGSSW010000001">
    <property type="protein sequence ID" value="MBR8463012.1"/>
    <property type="molecule type" value="Genomic_DNA"/>
</dbReference>
<feature type="transmembrane region" description="Helical" evidence="1">
    <location>
        <begin position="56"/>
        <end position="73"/>
    </location>
</feature>
<evidence type="ECO:0000313" key="2">
    <source>
        <dbReference type="EMBL" id="MBR8463012.1"/>
    </source>
</evidence>
<name>A0ABS5HHM7_9BACT</name>
<dbReference type="Proteomes" id="UP000682951">
    <property type="component" value="Unassembled WGS sequence"/>
</dbReference>
<reference evidence="2 3" key="1">
    <citation type="submission" date="2021-04" db="EMBL/GenBank/DDBJ databases">
        <title>Molecular and phenotypic characterization and identification of bacterial isolates recovered from the Anatolian ground squirrels (Spermophilus xanthoprymnus) and which have the potential to form a new species in the Campylobacter genus.</title>
        <authorList>
            <person name="Aydin F."/>
            <person name="Abay S."/>
            <person name="Kayman T."/>
            <person name="Karakaya E."/>
            <person name="Mustak H.K."/>
            <person name="Mustak I.B."/>
            <person name="Bilgin N."/>
            <person name="Duzler A."/>
            <person name="Sahin O."/>
            <person name="Guran O."/>
            <person name="Saticioglu I.B."/>
        </authorList>
    </citation>
    <scope>NUCLEOTIDE SEQUENCE [LARGE SCALE GENOMIC DNA]</scope>
    <source>
        <strain evidence="3">faydin-G24</strain>
    </source>
</reference>
<keyword evidence="3" id="KW-1185">Reference proteome</keyword>